<dbReference type="SUPFAM" id="SSF56281">
    <property type="entry name" value="Metallo-hydrolase/oxidoreductase"/>
    <property type="match status" value="1"/>
</dbReference>
<dbReference type="AlphaFoldDB" id="A0A4R3YZ01"/>
<gene>
    <name evidence="2" type="ORF">EDD60_11432</name>
</gene>
<evidence type="ECO:0000313" key="2">
    <source>
        <dbReference type="EMBL" id="TCV97866.1"/>
    </source>
</evidence>
<dbReference type="Gene3D" id="1.25.40.880">
    <property type="entry name" value="Alkyl sulfatase, dimerisation domain"/>
    <property type="match status" value="1"/>
</dbReference>
<dbReference type="PANTHER" id="PTHR43223">
    <property type="entry name" value="ALKYL/ARYL-SULFATASE"/>
    <property type="match status" value="1"/>
</dbReference>
<dbReference type="GO" id="GO:0018741">
    <property type="term" value="F:linear primary-alkylsulfatase activity"/>
    <property type="evidence" value="ECO:0007669"/>
    <property type="project" value="InterPro"/>
</dbReference>
<sequence>MLNEEKLKSFTLKSYAKDIVKVNDHIYFFIGYGHSNAIAIIAHHSVILVDTLDSDVRSKILLEDLKKITDKPVKTIIFTHGHPDHRGGAATFKDTVEEIIAFDSMKMPPKYFDRIAPFLNERGEKQFGIPLSDEEAISQGIGIREGRAVNEGTYQFLKPTTLYHEDKIERDIDGIHLELVRAPGECDDELFVYLPDDKVMCVGDNYVGCFPNLYAIRGTPYRDVTVWIETLKRMLTYDTEYFLPGHGPLLQTQAKIKKVIGNYKDAIESILFQTLDCMRQGMTLDETVQAVHLEDKYQSLEYLEEYYGTVEWSVKSIYNGYVGWFDGNVNQLMPVSLNVYNKTLLELIGEDKLIEKVKNLMQKEEYQLALQLLELVDDYKDLKKECLLNRAKQMTSANARHYFICAAKEL</sequence>
<name>A0A4R3YZ01_9FIRM</name>
<accession>A0A4R3YZ01</accession>
<reference evidence="2 3" key="1">
    <citation type="submission" date="2019-03" db="EMBL/GenBank/DDBJ databases">
        <title>Genomic Encyclopedia of Type Strains, Phase IV (KMG-IV): sequencing the most valuable type-strain genomes for metagenomic binning, comparative biology and taxonomic classification.</title>
        <authorList>
            <person name="Goeker M."/>
        </authorList>
    </citation>
    <scope>NUCLEOTIDE SEQUENCE [LARGE SCALE GENOMIC DNA]</scope>
    <source>
        <strain evidence="2 3">DSM 29487</strain>
    </source>
</reference>
<protein>
    <submittedName>
        <fullName evidence="2">Metallo-beta-lactamase superfamily protein</fullName>
    </submittedName>
</protein>
<comment type="caution">
    <text evidence="2">The sequence shown here is derived from an EMBL/GenBank/DDBJ whole genome shotgun (WGS) entry which is preliminary data.</text>
</comment>
<dbReference type="InterPro" id="IPR036866">
    <property type="entry name" value="RibonucZ/Hydroxyglut_hydro"/>
</dbReference>
<dbReference type="InterPro" id="IPR029228">
    <property type="entry name" value="Alkyl_sulf_dimr"/>
</dbReference>
<dbReference type="InterPro" id="IPR038536">
    <property type="entry name" value="Alkyl/aryl-sulf_dimr_sf"/>
</dbReference>
<dbReference type="EMBL" id="SMCQ01000014">
    <property type="protein sequence ID" value="TCV97866.1"/>
    <property type="molecule type" value="Genomic_DNA"/>
</dbReference>
<dbReference type="Gene3D" id="3.60.15.30">
    <property type="entry name" value="Metallo-beta-lactamase domain"/>
    <property type="match status" value="1"/>
</dbReference>
<dbReference type="Pfam" id="PF00753">
    <property type="entry name" value="Lactamase_B"/>
    <property type="match status" value="1"/>
</dbReference>
<dbReference type="PANTHER" id="PTHR43223:SF2">
    <property type="entry name" value="METALLO-BETA-LACTAMASE DOMAIN-CONTAINING PROTEIN"/>
    <property type="match status" value="1"/>
</dbReference>
<keyword evidence="3" id="KW-1185">Reference proteome</keyword>
<evidence type="ECO:0000259" key="1">
    <source>
        <dbReference type="SMART" id="SM00849"/>
    </source>
</evidence>
<evidence type="ECO:0000313" key="3">
    <source>
        <dbReference type="Proteomes" id="UP000295515"/>
    </source>
</evidence>
<feature type="domain" description="Metallo-beta-lactamase" evidence="1">
    <location>
        <begin position="34"/>
        <end position="246"/>
    </location>
</feature>
<dbReference type="GO" id="GO:0018909">
    <property type="term" value="P:dodecyl sulfate metabolic process"/>
    <property type="evidence" value="ECO:0007669"/>
    <property type="project" value="InterPro"/>
</dbReference>
<organism evidence="2 3">
    <name type="scientific">Longibaculum muris</name>
    <dbReference type="NCBI Taxonomy" id="1796628"/>
    <lineage>
        <taxon>Bacteria</taxon>
        <taxon>Bacillati</taxon>
        <taxon>Bacillota</taxon>
        <taxon>Erysipelotrichia</taxon>
        <taxon>Erysipelotrichales</taxon>
        <taxon>Coprobacillaceae</taxon>
        <taxon>Longibaculum</taxon>
    </lineage>
</organism>
<dbReference type="Pfam" id="PF14863">
    <property type="entry name" value="Alkyl_sulf_dimr"/>
    <property type="match status" value="1"/>
</dbReference>
<dbReference type="CDD" id="cd07710">
    <property type="entry name" value="arylsulfatase_Sdsa1-like_MBL-fold"/>
    <property type="match status" value="1"/>
</dbReference>
<dbReference type="GeneID" id="98915770"/>
<dbReference type="GO" id="GO:0046983">
    <property type="term" value="F:protein dimerization activity"/>
    <property type="evidence" value="ECO:0007669"/>
    <property type="project" value="InterPro"/>
</dbReference>
<dbReference type="Proteomes" id="UP000295515">
    <property type="component" value="Unassembled WGS sequence"/>
</dbReference>
<dbReference type="InterPro" id="IPR052195">
    <property type="entry name" value="Bact_Alkyl/Aryl-Sulfatase"/>
</dbReference>
<dbReference type="InterPro" id="IPR001279">
    <property type="entry name" value="Metallo-B-lactamas"/>
</dbReference>
<dbReference type="SMART" id="SM00849">
    <property type="entry name" value="Lactamase_B"/>
    <property type="match status" value="1"/>
</dbReference>
<dbReference type="InterPro" id="IPR044097">
    <property type="entry name" value="Bds1/SdsA1_MBL-fold"/>
</dbReference>
<dbReference type="RefSeq" id="WP_066443839.1">
    <property type="nucleotide sequence ID" value="NZ_JANKBF010000004.1"/>
</dbReference>
<proteinExistence type="predicted"/>